<evidence type="ECO:0000256" key="2">
    <source>
        <dbReference type="ARBA" id="ARBA00023326"/>
    </source>
</evidence>
<protein>
    <submittedName>
        <fullName evidence="6">Cellulose-binding protein</fullName>
    </submittedName>
</protein>
<dbReference type="SUPFAM" id="SSF49384">
    <property type="entry name" value="Carbohydrate-binding domain"/>
    <property type="match status" value="1"/>
</dbReference>
<dbReference type="SMART" id="SM00637">
    <property type="entry name" value="CBD_II"/>
    <property type="match status" value="1"/>
</dbReference>
<feature type="compositionally biased region" description="Basic and acidic residues" evidence="3">
    <location>
        <begin position="367"/>
        <end position="377"/>
    </location>
</feature>
<accession>A0A101USG3</accession>
<dbReference type="GO" id="GO:0004553">
    <property type="term" value="F:hydrolase activity, hydrolyzing O-glycosyl compounds"/>
    <property type="evidence" value="ECO:0007669"/>
    <property type="project" value="InterPro"/>
</dbReference>
<dbReference type="GO" id="GO:0030247">
    <property type="term" value="F:polysaccharide binding"/>
    <property type="evidence" value="ECO:0007669"/>
    <property type="project" value="UniProtKB-UniRule"/>
</dbReference>
<feature type="region of interest" description="Disordered" evidence="3">
    <location>
        <begin position="315"/>
        <end position="392"/>
    </location>
</feature>
<evidence type="ECO:0000313" key="7">
    <source>
        <dbReference type="Proteomes" id="UP000053260"/>
    </source>
</evidence>
<dbReference type="InterPro" id="IPR001919">
    <property type="entry name" value="CBD2"/>
</dbReference>
<dbReference type="Pfam" id="PF00553">
    <property type="entry name" value="CBM_2"/>
    <property type="match status" value="1"/>
</dbReference>
<keyword evidence="4" id="KW-0812">Transmembrane</keyword>
<dbReference type="Proteomes" id="UP000053260">
    <property type="component" value="Unassembled WGS sequence"/>
</dbReference>
<feature type="domain" description="CBM2" evidence="5">
    <location>
        <begin position="388"/>
        <end position="496"/>
    </location>
</feature>
<dbReference type="STRING" id="909626.AQJ91_38045"/>
<name>A0A101USG3_9ACTN</name>
<dbReference type="Gene3D" id="2.60.40.290">
    <property type="match status" value="1"/>
</dbReference>
<dbReference type="GO" id="GO:0000272">
    <property type="term" value="P:polysaccharide catabolic process"/>
    <property type="evidence" value="ECO:0007669"/>
    <property type="project" value="UniProtKB-KW"/>
</dbReference>
<dbReference type="PROSITE" id="PS51173">
    <property type="entry name" value="CBM2"/>
    <property type="match status" value="1"/>
</dbReference>
<dbReference type="AlphaFoldDB" id="A0A101USG3"/>
<evidence type="ECO:0000259" key="5">
    <source>
        <dbReference type="PROSITE" id="PS51173"/>
    </source>
</evidence>
<evidence type="ECO:0000256" key="4">
    <source>
        <dbReference type="SAM" id="Phobius"/>
    </source>
</evidence>
<feature type="transmembrane region" description="Helical" evidence="4">
    <location>
        <begin position="233"/>
        <end position="252"/>
    </location>
</feature>
<keyword evidence="7" id="KW-1185">Reference proteome</keyword>
<keyword evidence="4" id="KW-1133">Transmembrane helix</keyword>
<proteinExistence type="predicted"/>
<keyword evidence="1" id="KW-0732">Signal</keyword>
<gene>
    <name evidence="6" type="ORF">AQJ91_38045</name>
</gene>
<comment type="caution">
    <text evidence="6">The sequence shown here is derived from an EMBL/GenBank/DDBJ whole genome shotgun (WGS) entry which is preliminary data.</text>
</comment>
<feature type="compositionally biased region" description="Low complexity" evidence="3">
    <location>
        <begin position="340"/>
        <end position="354"/>
    </location>
</feature>
<feature type="transmembrane region" description="Helical" evidence="4">
    <location>
        <begin position="291"/>
        <end position="309"/>
    </location>
</feature>
<dbReference type="RefSeq" id="WP_067031277.1">
    <property type="nucleotide sequence ID" value="NZ_KQ949109.1"/>
</dbReference>
<keyword evidence="2" id="KW-0624">Polysaccharide degradation</keyword>
<evidence type="ECO:0000256" key="3">
    <source>
        <dbReference type="SAM" id="MobiDB-lite"/>
    </source>
</evidence>
<organism evidence="6 7">
    <name type="scientific">Streptomyces dysideae</name>
    <dbReference type="NCBI Taxonomy" id="909626"/>
    <lineage>
        <taxon>Bacteria</taxon>
        <taxon>Bacillati</taxon>
        <taxon>Actinomycetota</taxon>
        <taxon>Actinomycetes</taxon>
        <taxon>Kitasatosporales</taxon>
        <taxon>Streptomycetaceae</taxon>
        <taxon>Streptomyces</taxon>
    </lineage>
</organism>
<reference evidence="6 7" key="1">
    <citation type="submission" date="2015-10" db="EMBL/GenBank/DDBJ databases">
        <title>Draft genome sequence of Streptomyces sp. RV15, isolated from a marine sponge.</title>
        <authorList>
            <person name="Ruckert C."/>
            <person name="Abdelmohsen U.R."/>
            <person name="Winkler A."/>
            <person name="Hentschel U."/>
            <person name="Kalinowski J."/>
            <person name="Kampfer P."/>
            <person name="Glaeser S."/>
        </authorList>
    </citation>
    <scope>NUCLEOTIDE SEQUENCE [LARGE SCALE GENOMIC DNA]</scope>
    <source>
        <strain evidence="6 7">RV15</strain>
    </source>
</reference>
<dbReference type="EMBL" id="LMXB01000096">
    <property type="protein sequence ID" value="KUO16033.1"/>
    <property type="molecule type" value="Genomic_DNA"/>
</dbReference>
<dbReference type="OrthoDB" id="3401948at2"/>
<evidence type="ECO:0000313" key="6">
    <source>
        <dbReference type="EMBL" id="KUO16033.1"/>
    </source>
</evidence>
<sequence>MPDLPTPQDATEAALLSECWDAVLSYADLCTAGSDAATQLATEAFSAGIREVRAGETDPVRSVGRRPARLPRIPLLLNAVRDAAAGWEAAGQGHRLDPDLRLWLNSDKAARYAGMPLQRPLALRGLRDMQEPDAALLWLAEVEALPLTVVARRLGLDPATVSEELAQVRGLFQDRCRRNQQDTPMDAQCRSYARLLDAITRSPAAGIPDDLSRHLATCVQCADAAACLRLHNVGLPAALAGGVIGWGGLAYLERRRRAAEVRLGAGRPDQGDGQSGPPTAAAHKARVVRNGLLVAAVLVSVLALAVSMMPGGSGDGTVAGGDPSDRQPVADPGFSLPSVTTPNPSESPAPSATPTEDRDGDEDEDEKGDKGKPKNPDPEPQGTTSSTAGGEPAVCSVEYDLVNEWPDGFQATITVTTEEPLDTWRVAWSFKDGQRVGQMWDASFAQNGTRVTASAADYNKTVAADGTLAFGFLASWQGKNSPGYDFTLNGHDCTNA</sequence>
<evidence type="ECO:0000256" key="1">
    <source>
        <dbReference type="ARBA" id="ARBA00022729"/>
    </source>
</evidence>
<dbReference type="InterPro" id="IPR008965">
    <property type="entry name" value="CBM2/CBM3_carb-bd_dom_sf"/>
</dbReference>
<dbReference type="InterPro" id="IPR012291">
    <property type="entry name" value="CBM2_carb-bd_dom_sf"/>
</dbReference>
<keyword evidence="4" id="KW-0472">Membrane</keyword>
<keyword evidence="2" id="KW-0119">Carbohydrate metabolism</keyword>